<dbReference type="InterPro" id="IPR036291">
    <property type="entry name" value="NAD(P)-bd_dom_sf"/>
</dbReference>
<feature type="non-terminal residue" evidence="3">
    <location>
        <position position="155"/>
    </location>
</feature>
<proteinExistence type="inferred from homology"/>
<comment type="caution">
    <text evidence="3">The sequence shown here is derived from an EMBL/GenBank/DDBJ whole genome shotgun (WGS) entry which is preliminary data.</text>
</comment>
<evidence type="ECO:0000256" key="1">
    <source>
        <dbReference type="ARBA" id="ARBA00006484"/>
    </source>
</evidence>
<dbReference type="PRINTS" id="PR00081">
    <property type="entry name" value="GDHRDH"/>
</dbReference>
<dbReference type="InterPro" id="IPR002347">
    <property type="entry name" value="SDR_fam"/>
</dbReference>
<evidence type="ECO:0000256" key="2">
    <source>
        <dbReference type="ARBA" id="ARBA00023002"/>
    </source>
</evidence>
<dbReference type="GO" id="GO:0016491">
    <property type="term" value="F:oxidoreductase activity"/>
    <property type="evidence" value="ECO:0007669"/>
    <property type="project" value="UniProtKB-KW"/>
</dbReference>
<accession>A0A540VH34</accession>
<dbReference type="PANTHER" id="PTHR44169">
    <property type="entry name" value="NADPH-DEPENDENT 1-ACYLDIHYDROXYACETONE PHOSPHATE REDUCTASE"/>
    <property type="match status" value="1"/>
</dbReference>
<gene>
    <name evidence="3" type="ORF">FKY71_16780</name>
</gene>
<dbReference type="PRINTS" id="PR00080">
    <property type="entry name" value="SDRFAMILY"/>
</dbReference>
<evidence type="ECO:0000313" key="3">
    <source>
        <dbReference type="EMBL" id="TQE96079.1"/>
    </source>
</evidence>
<dbReference type="PANTHER" id="PTHR44169:SF6">
    <property type="entry name" value="NADPH-DEPENDENT 1-ACYLDIHYDROXYACETONE PHOSPHATE REDUCTASE"/>
    <property type="match status" value="1"/>
</dbReference>
<organism evidence="3 4">
    <name type="scientific">Spiribacter salinus</name>
    <dbReference type="NCBI Taxonomy" id="1335746"/>
    <lineage>
        <taxon>Bacteria</taxon>
        <taxon>Pseudomonadati</taxon>
        <taxon>Pseudomonadota</taxon>
        <taxon>Gammaproteobacteria</taxon>
        <taxon>Chromatiales</taxon>
        <taxon>Ectothiorhodospiraceae</taxon>
        <taxon>Spiribacter</taxon>
    </lineage>
</organism>
<dbReference type="CDD" id="cd05233">
    <property type="entry name" value="SDR_c"/>
    <property type="match status" value="1"/>
</dbReference>
<dbReference type="Pfam" id="PF00106">
    <property type="entry name" value="adh_short"/>
    <property type="match status" value="1"/>
</dbReference>
<dbReference type="SUPFAM" id="SSF51735">
    <property type="entry name" value="NAD(P)-binding Rossmann-fold domains"/>
    <property type="match status" value="1"/>
</dbReference>
<comment type="similarity">
    <text evidence="1">Belongs to the short-chain dehydrogenases/reductases (SDR) family.</text>
</comment>
<dbReference type="Gene3D" id="3.40.50.720">
    <property type="entry name" value="NAD(P)-binding Rossmann-like Domain"/>
    <property type="match status" value="1"/>
</dbReference>
<dbReference type="EMBL" id="VIFK01000354">
    <property type="protein sequence ID" value="TQE96079.1"/>
    <property type="molecule type" value="Genomic_DNA"/>
</dbReference>
<dbReference type="Proteomes" id="UP000315400">
    <property type="component" value="Unassembled WGS sequence"/>
</dbReference>
<protein>
    <submittedName>
        <fullName evidence="3">SDR family oxidoreductase</fullName>
    </submittedName>
</protein>
<dbReference type="AlphaFoldDB" id="A0A540VH34"/>
<keyword evidence="2" id="KW-0560">Oxidoreductase</keyword>
<reference evidence="3 4" key="1">
    <citation type="submission" date="2019-06" db="EMBL/GenBank/DDBJ databases">
        <title>Metagenome assembled Genome of Spiribacter salinus SL48-SHIP from the microbial mat of Salt Lake 48 (Novosibirsk region, Russia).</title>
        <authorList>
            <person name="Shipova A."/>
            <person name="Rozanov A.S."/>
            <person name="Bryanskaya A.V."/>
            <person name="Peltek S.E."/>
        </authorList>
    </citation>
    <scope>NUCLEOTIDE SEQUENCE [LARGE SCALE GENOMIC DNA]</scope>
    <source>
        <strain evidence="3">SL48-SHIP-2</strain>
    </source>
</reference>
<name>A0A540VH34_9GAMM</name>
<sequence length="155" mass="15754">MPADAGVLVTGSAGGVGQALVRAFSEAGYFVIGLDQGGTPGADYSLEFDLGCLAWDHGALDVLSDALAVALEGRALKVLLNNAAIQALGPVEELSVTDFRTTLDVNLVAAFALVKVGLPHLEASGGAILNMGSIHGRLTKPNFSAYATSKGALET</sequence>
<evidence type="ECO:0000313" key="4">
    <source>
        <dbReference type="Proteomes" id="UP000315400"/>
    </source>
</evidence>